<feature type="transmembrane region" description="Helical" evidence="13">
    <location>
        <begin position="12"/>
        <end position="31"/>
    </location>
</feature>
<accession>A0A2P1H7V7</accession>
<dbReference type="AlphaFoldDB" id="A0A2P1H7V7"/>
<evidence type="ECO:0000256" key="2">
    <source>
        <dbReference type="ARBA" id="ARBA00008892"/>
    </source>
</evidence>
<organism evidence="14">
    <name type="scientific">Blattella asahinai</name>
    <name type="common">Asian cockroach</name>
    <dbReference type="NCBI Taxonomy" id="151327"/>
    <lineage>
        <taxon>Eukaryota</taxon>
        <taxon>Metazoa</taxon>
        <taxon>Ecdysozoa</taxon>
        <taxon>Arthropoda</taxon>
        <taxon>Hexapoda</taxon>
        <taxon>Insecta</taxon>
        <taxon>Pterygota</taxon>
        <taxon>Neoptera</taxon>
        <taxon>Polyneoptera</taxon>
        <taxon>Dictyoptera</taxon>
        <taxon>Blattodea</taxon>
        <taxon>Blaberoidea</taxon>
        <taxon>Blattellidae</taxon>
        <taxon>Blattella</taxon>
    </lineage>
</organism>
<gene>
    <name evidence="14" type="primary">atp8</name>
</gene>
<evidence type="ECO:0000256" key="3">
    <source>
        <dbReference type="ARBA" id="ARBA00011291"/>
    </source>
</evidence>
<comment type="similarity">
    <text evidence="2 12">Belongs to the ATPase protein 8 family.</text>
</comment>
<keyword evidence="10 12" id="KW-0496">Mitochondrion</keyword>
<keyword evidence="9 12" id="KW-0406">Ion transport</keyword>
<protein>
    <recommendedName>
        <fullName evidence="12">ATP synthase complex subunit 8</fullName>
    </recommendedName>
</protein>
<keyword evidence="11 13" id="KW-0472">Membrane</keyword>
<proteinExistence type="inferred from homology"/>
<dbReference type="GO" id="GO:0015078">
    <property type="term" value="F:proton transmembrane transporter activity"/>
    <property type="evidence" value="ECO:0007669"/>
    <property type="project" value="InterPro"/>
</dbReference>
<dbReference type="EMBL" id="MG882167">
    <property type="protein sequence ID" value="AVN67614.1"/>
    <property type="molecule type" value="Genomic_DNA"/>
</dbReference>
<sequence>MPQMMPLSWLTLYLFFSSMLLIFAFMNYYSYIPEPSSTSKKNINIKIMSWKW</sequence>
<evidence type="ECO:0000256" key="8">
    <source>
        <dbReference type="ARBA" id="ARBA00022989"/>
    </source>
</evidence>
<evidence type="ECO:0000256" key="12">
    <source>
        <dbReference type="RuleBase" id="RU003661"/>
    </source>
</evidence>
<evidence type="ECO:0000256" key="10">
    <source>
        <dbReference type="ARBA" id="ARBA00023128"/>
    </source>
</evidence>
<keyword evidence="7 12" id="KW-0375">Hydrogen ion transport</keyword>
<keyword evidence="5 12" id="KW-0138">CF(0)</keyword>
<evidence type="ECO:0000313" key="14">
    <source>
        <dbReference type="EMBL" id="AVN67614.1"/>
    </source>
</evidence>
<comment type="subcellular location">
    <subcellularLocation>
        <location evidence="1 12">Mitochondrion membrane</location>
        <topology evidence="1 12">Single-pass membrane protein</topology>
    </subcellularLocation>
</comment>
<dbReference type="GO" id="GO:0031966">
    <property type="term" value="C:mitochondrial membrane"/>
    <property type="evidence" value="ECO:0007669"/>
    <property type="project" value="UniProtKB-SubCell"/>
</dbReference>
<keyword evidence="8 13" id="KW-1133">Transmembrane helix</keyword>
<geneLocation type="mitochondrion" evidence="14"/>
<evidence type="ECO:0000256" key="1">
    <source>
        <dbReference type="ARBA" id="ARBA00004304"/>
    </source>
</evidence>
<keyword evidence="6 12" id="KW-0812">Transmembrane</keyword>
<evidence type="ECO:0000256" key="4">
    <source>
        <dbReference type="ARBA" id="ARBA00022448"/>
    </source>
</evidence>
<reference evidence="14" key="1">
    <citation type="journal article" date="2018" name="Mol. Biol. Evol.">
        <title>Transoceanic dispersal and plate tectonics shaped global cockroach distributions: evidence from mitochondrial phylogenomics.</title>
        <authorList>
            <person name="Bourguignon T."/>
            <person name="Qian T."/>
            <person name="Ho S.Y.W."/>
            <person name="Juna F."/>
            <person name="Wang Z."/>
            <person name="Arab D.A."/>
            <person name="Cameron S.L."/>
            <person name="Walker J."/>
            <person name="Rentz D."/>
            <person name="Evans T.A."/>
            <person name="Lo N."/>
        </authorList>
    </citation>
    <scope>NUCLEOTIDE SEQUENCE</scope>
</reference>
<dbReference type="GO" id="GO:0015986">
    <property type="term" value="P:proton motive force-driven ATP synthesis"/>
    <property type="evidence" value="ECO:0007669"/>
    <property type="project" value="InterPro"/>
</dbReference>
<dbReference type="Pfam" id="PF00895">
    <property type="entry name" value="ATP-synt_8"/>
    <property type="match status" value="1"/>
</dbReference>
<evidence type="ECO:0000256" key="7">
    <source>
        <dbReference type="ARBA" id="ARBA00022781"/>
    </source>
</evidence>
<evidence type="ECO:0000256" key="6">
    <source>
        <dbReference type="ARBA" id="ARBA00022692"/>
    </source>
</evidence>
<dbReference type="InterPro" id="IPR001421">
    <property type="entry name" value="ATP8_metazoa"/>
</dbReference>
<evidence type="ECO:0000256" key="9">
    <source>
        <dbReference type="ARBA" id="ARBA00023065"/>
    </source>
</evidence>
<evidence type="ECO:0000256" key="13">
    <source>
        <dbReference type="SAM" id="Phobius"/>
    </source>
</evidence>
<comment type="subunit">
    <text evidence="3">F-type ATPases have 2 components, CF(1) - the catalytic core - and CF(0) - the membrane proton channel.</text>
</comment>
<dbReference type="GO" id="GO:0045259">
    <property type="term" value="C:proton-transporting ATP synthase complex"/>
    <property type="evidence" value="ECO:0007669"/>
    <property type="project" value="UniProtKB-KW"/>
</dbReference>
<keyword evidence="4 12" id="KW-0813">Transport</keyword>
<name>A0A2P1H7V7_9NEOP</name>
<evidence type="ECO:0000256" key="5">
    <source>
        <dbReference type="ARBA" id="ARBA00022547"/>
    </source>
</evidence>
<evidence type="ECO:0000256" key="11">
    <source>
        <dbReference type="ARBA" id="ARBA00023136"/>
    </source>
</evidence>